<name>A0AAE2VXB6_9RHOB</name>
<organism evidence="3 4">
    <name type="scientific">Sulfitobacter geojensis</name>
    <dbReference type="NCBI Taxonomy" id="1342299"/>
    <lineage>
        <taxon>Bacteria</taxon>
        <taxon>Pseudomonadati</taxon>
        <taxon>Pseudomonadota</taxon>
        <taxon>Alphaproteobacteria</taxon>
        <taxon>Rhodobacterales</taxon>
        <taxon>Roseobacteraceae</taxon>
        <taxon>Sulfitobacter</taxon>
    </lineage>
</organism>
<comment type="caution">
    <text evidence="3">The sequence shown here is derived from an EMBL/GenBank/DDBJ whole genome shotgun (WGS) entry which is preliminary data.</text>
</comment>
<proteinExistence type="predicted"/>
<dbReference type="InterPro" id="IPR005804">
    <property type="entry name" value="FA_desaturase_dom"/>
</dbReference>
<dbReference type="EMBL" id="JAFBRM010000001">
    <property type="protein sequence ID" value="MBM1713137.1"/>
    <property type="molecule type" value="Genomic_DNA"/>
</dbReference>
<sequence>MHTSHLIESQIDILNRELAGVRWPTYGAFALAAVVWGVALVLPFGWGAVQWAMLVFALTLHSSLSHEILHGGFFRSTRANGWLGAFQPGLFVPYLRFRALHLAHHQDADLTDPYDDPESAYLDPRVWERLPVLARMVLGFNNTLLGRVTVGPVIGMADFLRGDLRRIAKGQTDVMLHWLAHLPGVVITLWLVSMSSVPLWLYLSACYGAMSVLRIRTFLEHRAHERSAGRSVVIEDRGILAFLFLNNNFHAVHHAHPQVAWYHLPALYRSGRDKFLLGNQDYVYRSYAQIIVQYFLRAKDPVAHPLWQPKDD</sequence>
<dbReference type="GO" id="GO:0006629">
    <property type="term" value="P:lipid metabolic process"/>
    <property type="evidence" value="ECO:0007669"/>
    <property type="project" value="InterPro"/>
</dbReference>
<feature type="domain" description="Fatty acid desaturase" evidence="2">
    <location>
        <begin position="50"/>
        <end position="275"/>
    </location>
</feature>
<dbReference type="Pfam" id="PF00487">
    <property type="entry name" value="FA_desaturase"/>
    <property type="match status" value="1"/>
</dbReference>
<reference evidence="3 4" key="1">
    <citation type="submission" date="2021-01" db="EMBL/GenBank/DDBJ databases">
        <title>Diatom-associated Roseobacters Show Island Model of Population Structure.</title>
        <authorList>
            <person name="Qu L."/>
            <person name="Feng X."/>
            <person name="Chen Y."/>
            <person name="Li L."/>
            <person name="Wang X."/>
            <person name="Hu Z."/>
            <person name="Wang H."/>
            <person name="Luo H."/>
        </authorList>
    </citation>
    <scope>NUCLEOTIDE SEQUENCE [LARGE SCALE GENOMIC DNA]</scope>
    <source>
        <strain evidence="3 4">TR60-84</strain>
    </source>
</reference>
<dbReference type="Proteomes" id="UP000732193">
    <property type="component" value="Unassembled WGS sequence"/>
</dbReference>
<feature type="transmembrane region" description="Helical" evidence="1">
    <location>
        <begin position="174"/>
        <end position="193"/>
    </location>
</feature>
<evidence type="ECO:0000256" key="1">
    <source>
        <dbReference type="SAM" id="Phobius"/>
    </source>
</evidence>
<keyword evidence="1" id="KW-1133">Transmembrane helix</keyword>
<evidence type="ECO:0000259" key="2">
    <source>
        <dbReference type="Pfam" id="PF00487"/>
    </source>
</evidence>
<evidence type="ECO:0000313" key="4">
    <source>
        <dbReference type="Proteomes" id="UP000732193"/>
    </source>
</evidence>
<gene>
    <name evidence="3" type="ORF">JQV55_06150</name>
</gene>
<protein>
    <submittedName>
        <fullName evidence="3">Fatty acid desaturase</fullName>
    </submittedName>
</protein>
<keyword evidence="1" id="KW-0472">Membrane</keyword>
<dbReference type="AlphaFoldDB" id="A0AAE2VXB6"/>
<accession>A0AAE2VXB6</accession>
<dbReference type="RefSeq" id="WP_203241571.1">
    <property type="nucleotide sequence ID" value="NZ_JAFBRH010000001.1"/>
</dbReference>
<keyword evidence="1" id="KW-0812">Transmembrane</keyword>
<keyword evidence="4" id="KW-1185">Reference proteome</keyword>
<evidence type="ECO:0000313" key="3">
    <source>
        <dbReference type="EMBL" id="MBM1713137.1"/>
    </source>
</evidence>
<feature type="transmembrane region" description="Helical" evidence="1">
    <location>
        <begin position="21"/>
        <end position="42"/>
    </location>
</feature>